<evidence type="ECO:0000313" key="1">
    <source>
        <dbReference type="EMBL" id="CAG7835940.1"/>
    </source>
</evidence>
<dbReference type="AlphaFoldDB" id="A0A8J2MCB6"/>
<dbReference type="Proteomes" id="UP000708208">
    <property type="component" value="Unassembled WGS sequence"/>
</dbReference>
<organism evidence="1 2">
    <name type="scientific">Allacma fusca</name>
    <dbReference type="NCBI Taxonomy" id="39272"/>
    <lineage>
        <taxon>Eukaryota</taxon>
        <taxon>Metazoa</taxon>
        <taxon>Ecdysozoa</taxon>
        <taxon>Arthropoda</taxon>
        <taxon>Hexapoda</taxon>
        <taxon>Collembola</taxon>
        <taxon>Symphypleona</taxon>
        <taxon>Sminthuridae</taxon>
        <taxon>Allacma</taxon>
    </lineage>
</organism>
<protein>
    <submittedName>
        <fullName evidence="1">Uncharacterized protein</fullName>
    </submittedName>
</protein>
<accession>A0A8J2MCB6</accession>
<keyword evidence="2" id="KW-1185">Reference proteome</keyword>
<gene>
    <name evidence="1" type="ORF">AFUS01_LOCUS45244</name>
</gene>
<evidence type="ECO:0000313" key="2">
    <source>
        <dbReference type="Proteomes" id="UP000708208"/>
    </source>
</evidence>
<sequence>MTTVTYSRNSWLTLDRHPKIYDSIVSDCLRPLIQLLLERNYQHLTMLNLMKYMKTQWEVRRLLLTIDYLV</sequence>
<name>A0A8J2MCB6_9HEXA</name>
<reference evidence="1" key="1">
    <citation type="submission" date="2021-06" db="EMBL/GenBank/DDBJ databases">
        <authorList>
            <person name="Hodson N. C."/>
            <person name="Mongue J. A."/>
            <person name="Jaron S. K."/>
        </authorList>
    </citation>
    <scope>NUCLEOTIDE SEQUENCE</scope>
</reference>
<dbReference type="EMBL" id="CAJVCH010570809">
    <property type="protein sequence ID" value="CAG7835940.1"/>
    <property type="molecule type" value="Genomic_DNA"/>
</dbReference>
<proteinExistence type="predicted"/>
<comment type="caution">
    <text evidence="1">The sequence shown here is derived from an EMBL/GenBank/DDBJ whole genome shotgun (WGS) entry which is preliminary data.</text>
</comment>